<evidence type="ECO:0000259" key="1">
    <source>
        <dbReference type="Pfam" id="PF07238"/>
    </source>
</evidence>
<dbReference type="InterPro" id="IPR009875">
    <property type="entry name" value="PilZ_domain"/>
</dbReference>
<feature type="domain" description="PilZ" evidence="1">
    <location>
        <begin position="33"/>
        <end position="104"/>
    </location>
</feature>
<gene>
    <name evidence="2" type="ORF">CD32_14005</name>
</gene>
<dbReference type="STRING" id="1220589.CD32_14005"/>
<dbReference type="RefSeq" id="WP_036155677.1">
    <property type="nucleotide sequence ID" value="NZ_AVCX01000004.1"/>
</dbReference>
<dbReference type="EMBL" id="JPVP01000057">
    <property type="protein sequence ID" value="KGR83812.1"/>
    <property type="molecule type" value="Genomic_DNA"/>
</dbReference>
<dbReference type="SUPFAM" id="SSF141371">
    <property type="entry name" value="PilZ domain-like"/>
    <property type="match status" value="1"/>
</dbReference>
<organism evidence="2 3">
    <name type="scientific">Lysinibacillus odysseyi 34hs-1 = NBRC 100172</name>
    <dbReference type="NCBI Taxonomy" id="1220589"/>
    <lineage>
        <taxon>Bacteria</taxon>
        <taxon>Bacillati</taxon>
        <taxon>Bacillota</taxon>
        <taxon>Bacilli</taxon>
        <taxon>Bacillales</taxon>
        <taxon>Bacillaceae</taxon>
        <taxon>Lysinibacillus</taxon>
    </lineage>
</organism>
<proteinExistence type="predicted"/>
<dbReference type="Pfam" id="PF07238">
    <property type="entry name" value="PilZ"/>
    <property type="match status" value="1"/>
</dbReference>
<dbReference type="GO" id="GO:0035438">
    <property type="term" value="F:cyclic-di-GMP binding"/>
    <property type="evidence" value="ECO:0007669"/>
    <property type="project" value="InterPro"/>
</dbReference>
<dbReference type="AlphaFoldDB" id="A0A0A3J9Y1"/>
<protein>
    <recommendedName>
        <fullName evidence="1">PilZ domain-containing protein</fullName>
    </recommendedName>
</protein>
<evidence type="ECO:0000313" key="2">
    <source>
        <dbReference type="EMBL" id="KGR83812.1"/>
    </source>
</evidence>
<evidence type="ECO:0000313" key="3">
    <source>
        <dbReference type="Proteomes" id="UP000030437"/>
    </source>
</evidence>
<reference evidence="2 3" key="1">
    <citation type="submission" date="2014-02" db="EMBL/GenBank/DDBJ databases">
        <title>Draft genome sequence of Lysinibacillus odysseyi NBRC 100172.</title>
        <authorList>
            <person name="Zhang F."/>
            <person name="Wang G."/>
            <person name="Zhang L."/>
        </authorList>
    </citation>
    <scope>NUCLEOTIDE SEQUENCE [LARGE SCALE GENOMIC DNA]</scope>
    <source>
        <strain evidence="2 3">NBRC 100172</strain>
    </source>
</reference>
<keyword evidence="3" id="KW-1185">Reference proteome</keyword>
<sequence>MIFKRKEGFRFSFGEPLDAGFVVMIDGKPIGTRESRLACKVLDVSPRGMKMMTEADLSSYINKVLQLEISFTLDHTEIRGIGEIVWSKKFGSGYQYGIVFYNQPGVESLIISELKARRRKETFGSKNQG</sequence>
<accession>A0A0A3J9Y1</accession>
<name>A0A0A3J9Y1_9BACI</name>
<dbReference type="Proteomes" id="UP000030437">
    <property type="component" value="Unassembled WGS sequence"/>
</dbReference>
<comment type="caution">
    <text evidence="2">The sequence shown here is derived from an EMBL/GenBank/DDBJ whole genome shotgun (WGS) entry which is preliminary data.</text>
</comment>
<dbReference type="Gene3D" id="2.40.10.220">
    <property type="entry name" value="predicted glycosyltransferase like domains"/>
    <property type="match status" value="1"/>
</dbReference>
<dbReference type="eggNOG" id="ENOG5033BDD">
    <property type="taxonomic scope" value="Bacteria"/>
</dbReference>
<dbReference type="OrthoDB" id="2354159at2"/>